<dbReference type="FunFam" id="3.40.50.300:FF:000134">
    <property type="entry name" value="Iron-enterobactin ABC transporter ATP-binding protein"/>
    <property type="match status" value="1"/>
</dbReference>
<evidence type="ECO:0000256" key="4">
    <source>
        <dbReference type="ARBA" id="ARBA00022840"/>
    </source>
</evidence>
<dbReference type="EMBL" id="DRYK01000084">
    <property type="protein sequence ID" value="HHP68399.1"/>
    <property type="molecule type" value="Genomic_DNA"/>
</dbReference>
<dbReference type="PROSITE" id="PS50893">
    <property type="entry name" value="ABC_TRANSPORTER_2"/>
    <property type="match status" value="1"/>
</dbReference>
<evidence type="ECO:0000256" key="3">
    <source>
        <dbReference type="ARBA" id="ARBA00022741"/>
    </source>
</evidence>
<keyword evidence="3" id="KW-0547">Nucleotide-binding</keyword>
<proteinExistence type="inferred from homology"/>
<dbReference type="InterPro" id="IPR027417">
    <property type="entry name" value="P-loop_NTPase"/>
</dbReference>
<evidence type="ECO:0000259" key="5">
    <source>
        <dbReference type="PROSITE" id="PS50893"/>
    </source>
</evidence>
<dbReference type="InterPro" id="IPR017871">
    <property type="entry name" value="ABC_transporter-like_CS"/>
</dbReference>
<protein>
    <submittedName>
        <fullName evidence="6">ABC transporter ATP-binding protein</fullName>
    </submittedName>
</protein>
<dbReference type="Pfam" id="PF00005">
    <property type="entry name" value="ABC_tran"/>
    <property type="match status" value="1"/>
</dbReference>
<dbReference type="AlphaFoldDB" id="A0A7J3Y120"/>
<evidence type="ECO:0000313" key="6">
    <source>
        <dbReference type="EMBL" id="HHP68399.1"/>
    </source>
</evidence>
<gene>
    <name evidence="6" type="ORF">ENM60_06445</name>
</gene>
<keyword evidence="2" id="KW-0813">Transport</keyword>
<dbReference type="GO" id="GO:0016887">
    <property type="term" value="F:ATP hydrolysis activity"/>
    <property type="evidence" value="ECO:0007669"/>
    <property type="project" value="InterPro"/>
</dbReference>
<feature type="domain" description="ABC transporter" evidence="5">
    <location>
        <begin position="4"/>
        <end position="238"/>
    </location>
</feature>
<accession>A0A7J3Y120</accession>
<dbReference type="GO" id="GO:0005524">
    <property type="term" value="F:ATP binding"/>
    <property type="evidence" value="ECO:0007669"/>
    <property type="project" value="UniProtKB-KW"/>
</dbReference>
<evidence type="ECO:0000256" key="1">
    <source>
        <dbReference type="ARBA" id="ARBA00005417"/>
    </source>
</evidence>
<dbReference type="Gene3D" id="3.40.50.300">
    <property type="entry name" value="P-loop containing nucleotide triphosphate hydrolases"/>
    <property type="match status" value="1"/>
</dbReference>
<organism evidence="6">
    <name type="scientific">Thermogladius calderae</name>
    <dbReference type="NCBI Taxonomy" id="1200300"/>
    <lineage>
        <taxon>Archaea</taxon>
        <taxon>Thermoproteota</taxon>
        <taxon>Thermoprotei</taxon>
        <taxon>Desulfurococcales</taxon>
        <taxon>Desulfurococcaceae</taxon>
        <taxon>Thermogladius</taxon>
    </lineage>
</organism>
<dbReference type="CDD" id="cd03214">
    <property type="entry name" value="ABC_Iron-Siderophores_B12_Hemin"/>
    <property type="match status" value="1"/>
</dbReference>
<dbReference type="InterPro" id="IPR003439">
    <property type="entry name" value="ABC_transporter-like_ATP-bd"/>
</dbReference>
<evidence type="ECO:0000256" key="2">
    <source>
        <dbReference type="ARBA" id="ARBA00022448"/>
    </source>
</evidence>
<reference evidence="6" key="1">
    <citation type="journal article" date="2020" name="mSystems">
        <title>Genome- and Community-Level Interaction Insights into Carbon Utilization and Element Cycling Functions of Hydrothermarchaeota in Hydrothermal Sediment.</title>
        <authorList>
            <person name="Zhou Z."/>
            <person name="Liu Y."/>
            <person name="Xu W."/>
            <person name="Pan J."/>
            <person name="Luo Z.H."/>
            <person name="Li M."/>
        </authorList>
    </citation>
    <scope>NUCLEOTIDE SEQUENCE [LARGE SCALE GENOMIC DNA]</scope>
    <source>
        <strain evidence="6">SpSt-110</strain>
    </source>
</reference>
<sequence>MAVIRVLDVEVRYRSVKALENVSLEVEEGDILAVLGPNGSGKTTLLKTIDAIVKPVKGSIYIDGRSIGEISRRELAKIVSFVPQHVNIYQGVRVVDFVLTGRRPHVGIAPTRRDVEIVLNNLRLVEAEHLVLRDITELSGGELQRVLIARALASEPRILLLDEPTANLDMKYQVAVLELVKRLAREKKLTVIMALHDLTQAYRYSTKAILLNRGKIAALGETTEVIREETIENIYGVKVKILRDIKAVTPIP</sequence>
<dbReference type="InterPro" id="IPR050153">
    <property type="entry name" value="Metal_Ion_Import_ABC"/>
</dbReference>
<keyword evidence="4 6" id="KW-0067">ATP-binding</keyword>
<dbReference type="InterPro" id="IPR003593">
    <property type="entry name" value="AAA+_ATPase"/>
</dbReference>
<dbReference type="SUPFAM" id="SSF52540">
    <property type="entry name" value="P-loop containing nucleoside triphosphate hydrolases"/>
    <property type="match status" value="1"/>
</dbReference>
<dbReference type="SMART" id="SM00382">
    <property type="entry name" value="AAA"/>
    <property type="match status" value="1"/>
</dbReference>
<comment type="similarity">
    <text evidence="1">Belongs to the ABC transporter superfamily.</text>
</comment>
<dbReference type="PANTHER" id="PTHR42734">
    <property type="entry name" value="METAL TRANSPORT SYSTEM ATP-BINDING PROTEIN TM_0124-RELATED"/>
    <property type="match status" value="1"/>
</dbReference>
<dbReference type="PROSITE" id="PS00211">
    <property type="entry name" value="ABC_TRANSPORTER_1"/>
    <property type="match status" value="1"/>
</dbReference>
<comment type="caution">
    <text evidence="6">The sequence shown here is derived from an EMBL/GenBank/DDBJ whole genome shotgun (WGS) entry which is preliminary data.</text>
</comment>
<name>A0A7J3Y120_9CREN</name>
<dbReference type="PANTHER" id="PTHR42734:SF6">
    <property type="entry name" value="MOLYBDATE IMPORT ATP-BINDING PROTEIN MOLC"/>
    <property type="match status" value="1"/>
</dbReference>